<protein>
    <submittedName>
        <fullName evidence="1">Uncharacterized protein</fullName>
    </submittedName>
</protein>
<gene>
    <name evidence="1" type="ORF">ELLFYP34_01132</name>
</gene>
<dbReference type="EMBL" id="CACRTR010000023">
    <property type="protein sequence ID" value="VYU74301.1"/>
    <property type="molecule type" value="Genomic_DNA"/>
</dbReference>
<accession>A0A6N3HD72</accession>
<evidence type="ECO:0000313" key="1">
    <source>
        <dbReference type="EMBL" id="VYU74301.1"/>
    </source>
</evidence>
<proteinExistence type="predicted"/>
<dbReference type="AlphaFoldDB" id="A0A6N3HD72"/>
<sequence length="51" mass="6093">MKKRINNEYQDIEAFYLMIAKLPEEKKKMIKEKIKESKSVEKPTKSTFTAK</sequence>
<reference evidence="1" key="1">
    <citation type="submission" date="2019-11" db="EMBL/GenBank/DDBJ databases">
        <authorList>
            <person name="Feng L."/>
        </authorList>
    </citation>
    <scope>NUCLEOTIDE SEQUENCE</scope>
    <source>
        <strain evidence="1">ElimosumLFYP34</strain>
    </source>
</reference>
<organism evidence="1">
    <name type="scientific">Eubacterium limosum</name>
    <dbReference type="NCBI Taxonomy" id="1736"/>
    <lineage>
        <taxon>Bacteria</taxon>
        <taxon>Bacillati</taxon>
        <taxon>Bacillota</taxon>
        <taxon>Clostridia</taxon>
        <taxon>Eubacteriales</taxon>
        <taxon>Eubacteriaceae</taxon>
        <taxon>Eubacterium</taxon>
    </lineage>
</organism>
<name>A0A6N3HD72_EUBLI</name>